<evidence type="ECO:0000313" key="1">
    <source>
        <dbReference type="EMBL" id="MBO8456655.1"/>
    </source>
</evidence>
<evidence type="ECO:0000313" key="2">
    <source>
        <dbReference type="Proteomes" id="UP000823638"/>
    </source>
</evidence>
<reference evidence="1" key="1">
    <citation type="submission" date="2020-10" db="EMBL/GenBank/DDBJ databases">
        <authorList>
            <person name="Gilroy R."/>
        </authorList>
    </citation>
    <scope>NUCLEOTIDE SEQUENCE</scope>
    <source>
        <strain evidence="1">10532</strain>
    </source>
</reference>
<name>A0A9D9HMX4_9SPIR</name>
<dbReference type="Proteomes" id="UP000823638">
    <property type="component" value="Unassembled WGS sequence"/>
</dbReference>
<sequence length="50" mass="5647">MIYIIGNLYFALKFGEKKQKKRALCHDLGAKLELCATTQSKLSKNSAQDE</sequence>
<reference evidence="1" key="2">
    <citation type="journal article" date="2021" name="PeerJ">
        <title>Extensive microbial diversity within the chicken gut microbiome revealed by metagenomics and culture.</title>
        <authorList>
            <person name="Gilroy R."/>
            <person name="Ravi A."/>
            <person name="Getino M."/>
            <person name="Pursley I."/>
            <person name="Horton D.L."/>
            <person name="Alikhan N.F."/>
            <person name="Baker D."/>
            <person name="Gharbi K."/>
            <person name="Hall N."/>
            <person name="Watson M."/>
            <person name="Adriaenssens E.M."/>
            <person name="Foster-Nyarko E."/>
            <person name="Jarju S."/>
            <person name="Secka A."/>
            <person name="Antonio M."/>
            <person name="Oren A."/>
            <person name="Chaudhuri R.R."/>
            <person name="La Ragione R."/>
            <person name="Hildebrand F."/>
            <person name="Pallen M.J."/>
        </authorList>
    </citation>
    <scope>NUCLEOTIDE SEQUENCE</scope>
    <source>
        <strain evidence="1">10532</strain>
    </source>
</reference>
<accession>A0A9D9HMX4</accession>
<protein>
    <submittedName>
        <fullName evidence="1">Uncharacterized protein</fullName>
    </submittedName>
</protein>
<organism evidence="1 2">
    <name type="scientific">Candidatus Gallitreponema excrementavium</name>
    <dbReference type="NCBI Taxonomy" id="2840840"/>
    <lineage>
        <taxon>Bacteria</taxon>
        <taxon>Pseudomonadati</taxon>
        <taxon>Spirochaetota</taxon>
        <taxon>Spirochaetia</taxon>
        <taxon>Spirochaetales</taxon>
        <taxon>Candidatus Gallitreponema</taxon>
    </lineage>
</organism>
<gene>
    <name evidence="1" type="ORF">IAA81_00310</name>
</gene>
<comment type="caution">
    <text evidence="1">The sequence shown here is derived from an EMBL/GenBank/DDBJ whole genome shotgun (WGS) entry which is preliminary data.</text>
</comment>
<dbReference type="EMBL" id="JADIMM010000006">
    <property type="protein sequence ID" value="MBO8456655.1"/>
    <property type="molecule type" value="Genomic_DNA"/>
</dbReference>
<dbReference type="AlphaFoldDB" id="A0A9D9HMX4"/>
<proteinExistence type="predicted"/>